<dbReference type="InterPro" id="IPR001036">
    <property type="entry name" value="Acrflvin-R"/>
</dbReference>
<keyword evidence="1" id="KW-0813">Transport</keyword>
<proteinExistence type="predicted"/>
<reference evidence="8" key="1">
    <citation type="submission" date="2022-07" db="EMBL/GenBank/DDBJ databases">
        <title>Bombella genomes.</title>
        <authorList>
            <person name="Harer L."/>
            <person name="Styblova S."/>
            <person name="Ehrmann M."/>
        </authorList>
    </citation>
    <scope>NUCLEOTIDE SEQUENCE</scope>
    <source>
        <strain evidence="8">TMW 2.2543</strain>
    </source>
</reference>
<dbReference type="PRINTS" id="PR00702">
    <property type="entry name" value="ACRIFLAVINRP"/>
</dbReference>
<evidence type="ECO:0000313" key="8">
    <source>
        <dbReference type="EMBL" id="MCX5618227.1"/>
    </source>
</evidence>
<evidence type="ECO:0000256" key="6">
    <source>
        <dbReference type="ARBA" id="ARBA00023136"/>
    </source>
</evidence>
<evidence type="ECO:0000256" key="4">
    <source>
        <dbReference type="ARBA" id="ARBA00022692"/>
    </source>
</evidence>
<dbReference type="Gene3D" id="1.20.1640.10">
    <property type="entry name" value="Multidrug efflux transporter AcrB transmembrane domain"/>
    <property type="match status" value="2"/>
</dbReference>
<feature type="transmembrane region" description="Helical" evidence="7">
    <location>
        <begin position="1048"/>
        <end position="1074"/>
    </location>
</feature>
<keyword evidence="9" id="KW-1185">Reference proteome</keyword>
<feature type="transmembrane region" description="Helical" evidence="7">
    <location>
        <begin position="921"/>
        <end position="938"/>
    </location>
</feature>
<feature type="transmembrane region" description="Helical" evidence="7">
    <location>
        <begin position="1017"/>
        <end position="1036"/>
    </location>
</feature>
<dbReference type="SUPFAM" id="SSF82693">
    <property type="entry name" value="Multidrug efflux transporter AcrB pore domain, PN1, PN2, PC1 and PC2 subdomains"/>
    <property type="match status" value="3"/>
</dbReference>
<dbReference type="PROSITE" id="PS51257">
    <property type="entry name" value="PROKAR_LIPOPROTEIN"/>
    <property type="match status" value="1"/>
</dbReference>
<evidence type="ECO:0000256" key="1">
    <source>
        <dbReference type="ARBA" id="ARBA00022448"/>
    </source>
</evidence>
<comment type="caution">
    <text evidence="8">The sequence shown here is derived from an EMBL/GenBank/DDBJ whole genome shotgun (WGS) entry which is preliminary data.</text>
</comment>
<dbReference type="Gene3D" id="3.30.2090.10">
    <property type="entry name" value="Multidrug efflux transporter AcrB TolC docking domain, DN and DC subdomains"/>
    <property type="match status" value="2"/>
</dbReference>
<dbReference type="SUPFAM" id="SSF82866">
    <property type="entry name" value="Multidrug efflux transporter AcrB transmembrane domain"/>
    <property type="match status" value="2"/>
</dbReference>
<organism evidence="8 9">
    <name type="scientific">Bombella pluederhausensis</name>
    <dbReference type="NCBI Taxonomy" id="2967336"/>
    <lineage>
        <taxon>Bacteria</taxon>
        <taxon>Pseudomonadati</taxon>
        <taxon>Pseudomonadota</taxon>
        <taxon>Alphaproteobacteria</taxon>
        <taxon>Acetobacterales</taxon>
        <taxon>Acetobacteraceae</taxon>
        <taxon>Bombella</taxon>
    </lineage>
</organism>
<keyword evidence="2" id="KW-1003">Cell membrane</keyword>
<dbReference type="SUPFAM" id="SSF82714">
    <property type="entry name" value="Multidrug efflux transporter AcrB TolC docking domain, DN and DC subdomains"/>
    <property type="match status" value="2"/>
</dbReference>
<evidence type="ECO:0000256" key="5">
    <source>
        <dbReference type="ARBA" id="ARBA00022989"/>
    </source>
</evidence>
<keyword evidence="3" id="KW-0997">Cell inner membrane</keyword>
<evidence type="ECO:0000256" key="3">
    <source>
        <dbReference type="ARBA" id="ARBA00022519"/>
    </source>
</evidence>
<dbReference type="Proteomes" id="UP001165576">
    <property type="component" value="Unassembled WGS sequence"/>
</dbReference>
<feature type="transmembrane region" description="Helical" evidence="7">
    <location>
        <begin position="463"/>
        <end position="490"/>
    </location>
</feature>
<feature type="transmembrane region" description="Helical" evidence="7">
    <location>
        <begin position="386"/>
        <end position="407"/>
    </location>
</feature>
<dbReference type="PANTHER" id="PTHR32063:SF34">
    <property type="entry name" value="MULTIDRUG RESISTANCE PROTEIN MDTC"/>
    <property type="match status" value="1"/>
</dbReference>
<dbReference type="InterPro" id="IPR027463">
    <property type="entry name" value="AcrB_DN_DC_subdom"/>
</dbReference>
<dbReference type="Gene3D" id="3.30.70.1430">
    <property type="entry name" value="Multidrug efflux transporter AcrB pore domain"/>
    <property type="match status" value="1"/>
</dbReference>
<keyword evidence="6 7" id="KW-0472">Membrane</keyword>
<keyword evidence="4 7" id="KW-0812">Transmembrane</keyword>
<dbReference type="PANTHER" id="PTHR32063">
    <property type="match status" value="1"/>
</dbReference>
<protein>
    <submittedName>
        <fullName evidence="8">Efflux RND transporter permease subunit</fullName>
    </submittedName>
</protein>
<feature type="transmembrane region" description="Helical" evidence="7">
    <location>
        <begin position="971"/>
        <end position="996"/>
    </location>
</feature>
<feature type="transmembrane region" description="Helical" evidence="7">
    <location>
        <begin position="337"/>
        <end position="353"/>
    </location>
</feature>
<dbReference type="EMBL" id="JANIDY010000002">
    <property type="protein sequence ID" value="MCX5618227.1"/>
    <property type="molecule type" value="Genomic_DNA"/>
</dbReference>
<evidence type="ECO:0000313" key="9">
    <source>
        <dbReference type="Proteomes" id="UP001165576"/>
    </source>
</evidence>
<accession>A0ABT3WKA6</accession>
<sequence length="1096" mass="118153">MKLIRLFVSRPVGTILMTLAMFLAGCLGYVNLPVSDLPNVDFPVVMVIANQPGGSPSEIASTIAEPLERHLGAIAGIREITSQSTVNQTRILLQFNLSRDINSAARDVQSALRASRQDLPTTLRSDPSYIKANANGPPIMVLTLTSSTRTPQQLYDFANNVIMPGLSQVEGVGNVDIHGSALPAVRVEINPLRLFRYGIGFEDIRAALTSANAHTPKGFIEVQGQRLILATNDQATEASAYRSLIIAYRDSQPVRLSDVADVVDGAEDLRQAGYVNGRPDIICTVYPQSGANVIKTTDGLKARLPLLRSALPGNTQLDLQLDRSITIRASLADTQRTLILSVMLVVLVVLLFLQDGVSVLIPAIVVPASIITTFALMHLLGYQLDIMSLMALTIVTGFVVDDAIVVLENITRHREMGKSARQAAIDGAGEVVFTVISITLSLIVVFVPILLMEGVSGLFFHEFAMTIILALCVSTVLSLSLTPMLSALLLSAEEQLPRSGSGPIRRVLRWCGDRLEQSFQKLTAGYMRSLHVVMNHPKTVLLSLPLSLILAGWLFTLLPKELFPQQDQSMIMGRLVADQDISFHALQALTIKVEKRLAKDPDVISVIGGPGKRSANAVNLFVTLKPKNERKDDISVTINRLNHIFRHKAGLSIRLRLPSLIGGGAHSTDGAYQYSLQGSSAEELYQWTPRVVEALSHLPMLTDVTSDMEQGGRGITLAITRDMEARYSITPQLVSNALYDAFGQRSASVIYEPLNQYRVIMEAAPIFWANPAFLEQMRVSITGGTANGAYASNNIRVRASTVPSSAPPSQSQLSYLNSVANALAGGKSASSGSAVTTRSETMVPLSLLGPLKQVTDPLSVNHQGQFVATTVSFNLAPGASLGPAIQAVEEAMVRLHLPNDIQGGFTGNAASLQKSVSREPLLILSALVAVYVVLGVLYESLIHPLTILSTLPSAGVGALLAVALFGQPFSLLTLIGVILLIGIVKKNAIMLIDFATHARHKGKTAEEAILAASHLRFRPILMTTFAAALGAVPLLIGGDYGSEMRQPLGLSILGGLCLSQLLTLYTTPVVYLSLDRLSYRVKQRFFKKRKQRAPSS</sequence>
<evidence type="ECO:0000256" key="2">
    <source>
        <dbReference type="ARBA" id="ARBA00022475"/>
    </source>
</evidence>
<feature type="transmembrane region" description="Helical" evidence="7">
    <location>
        <begin position="360"/>
        <end position="380"/>
    </location>
</feature>
<feature type="transmembrane region" description="Helical" evidence="7">
    <location>
        <begin position="428"/>
        <end position="451"/>
    </location>
</feature>
<gene>
    <name evidence="8" type="ORF">NQF86_06055</name>
</gene>
<name>A0ABT3WKA6_9PROT</name>
<evidence type="ECO:0000256" key="7">
    <source>
        <dbReference type="SAM" id="Phobius"/>
    </source>
</evidence>
<dbReference type="Pfam" id="PF00873">
    <property type="entry name" value="ACR_tran"/>
    <property type="match status" value="2"/>
</dbReference>
<dbReference type="RefSeq" id="WP_266116722.1">
    <property type="nucleotide sequence ID" value="NZ_JANIDY010000002.1"/>
</dbReference>
<keyword evidence="5 7" id="KW-1133">Transmembrane helix</keyword>